<comment type="caution">
    <text evidence="1">The sequence shown here is derived from an EMBL/GenBank/DDBJ whole genome shotgun (WGS) entry which is preliminary data.</text>
</comment>
<gene>
    <name evidence="1" type="ORF">G5C65_06490</name>
</gene>
<dbReference type="AlphaFoldDB" id="A0A6G4WRV6"/>
<evidence type="ECO:0000313" key="1">
    <source>
        <dbReference type="EMBL" id="NGO68009.1"/>
    </source>
</evidence>
<sequence length="74" mass="8149">MMGPNARRAVLIEAIRAQGGEWMAGRTHLFYRSTGDGPNWAIARDDFKALAHRGLLDRHDAGARRFFTLPGGAV</sequence>
<dbReference type="Proteomes" id="UP000477722">
    <property type="component" value="Unassembled WGS sequence"/>
</dbReference>
<organism evidence="1 2">
    <name type="scientific">Streptomyces boncukensis</name>
    <dbReference type="NCBI Taxonomy" id="2711219"/>
    <lineage>
        <taxon>Bacteria</taxon>
        <taxon>Bacillati</taxon>
        <taxon>Actinomycetota</taxon>
        <taxon>Actinomycetes</taxon>
        <taxon>Kitasatosporales</taxon>
        <taxon>Streptomycetaceae</taxon>
        <taxon>Streptomyces</taxon>
    </lineage>
</organism>
<accession>A0A6G4WRV6</accession>
<name>A0A6G4WRV6_9ACTN</name>
<protein>
    <submittedName>
        <fullName evidence="1">Uncharacterized protein</fullName>
    </submittedName>
</protein>
<keyword evidence="2" id="KW-1185">Reference proteome</keyword>
<dbReference type="RefSeq" id="WP_165297666.1">
    <property type="nucleotide sequence ID" value="NZ_JAAKZZ010000040.1"/>
</dbReference>
<proteinExistence type="predicted"/>
<evidence type="ECO:0000313" key="2">
    <source>
        <dbReference type="Proteomes" id="UP000477722"/>
    </source>
</evidence>
<dbReference type="EMBL" id="JAAKZZ010000040">
    <property type="protein sequence ID" value="NGO68009.1"/>
    <property type="molecule type" value="Genomic_DNA"/>
</dbReference>
<reference evidence="1 2" key="1">
    <citation type="submission" date="2020-02" db="EMBL/GenBank/DDBJ databases">
        <title>Whole-genome analyses of novel actinobacteria.</title>
        <authorList>
            <person name="Sahin N."/>
            <person name="Tatar D."/>
        </authorList>
    </citation>
    <scope>NUCLEOTIDE SEQUENCE [LARGE SCALE GENOMIC DNA]</scope>
    <source>
        <strain evidence="1 2">SB3404</strain>
    </source>
</reference>